<dbReference type="GO" id="GO:0043161">
    <property type="term" value="P:proteasome-mediated ubiquitin-dependent protein catabolic process"/>
    <property type="evidence" value="ECO:0007669"/>
    <property type="project" value="TreeGrafter"/>
</dbReference>
<dbReference type="EC" id="2.3.2.26" evidence="3"/>
<evidence type="ECO:0000313" key="10">
    <source>
        <dbReference type="Proteomes" id="UP000324800"/>
    </source>
</evidence>
<evidence type="ECO:0000256" key="1">
    <source>
        <dbReference type="ARBA" id="ARBA00000885"/>
    </source>
</evidence>
<organism evidence="9 10">
    <name type="scientific">Streblomastix strix</name>
    <dbReference type="NCBI Taxonomy" id="222440"/>
    <lineage>
        <taxon>Eukaryota</taxon>
        <taxon>Metamonada</taxon>
        <taxon>Preaxostyla</taxon>
        <taxon>Oxymonadida</taxon>
        <taxon>Streblomastigidae</taxon>
        <taxon>Streblomastix</taxon>
    </lineage>
</organism>
<dbReference type="EMBL" id="SNRW01021754">
    <property type="protein sequence ID" value="KAA6364362.1"/>
    <property type="molecule type" value="Genomic_DNA"/>
</dbReference>
<dbReference type="PROSITE" id="PS50237">
    <property type="entry name" value="HECT"/>
    <property type="match status" value="1"/>
</dbReference>
<comment type="pathway">
    <text evidence="2">Protein modification; protein ubiquitination.</text>
</comment>
<dbReference type="AlphaFoldDB" id="A0A5J4U2Z6"/>
<comment type="catalytic activity">
    <reaction evidence="1">
        <text>S-ubiquitinyl-[E2 ubiquitin-conjugating enzyme]-L-cysteine + [acceptor protein]-L-lysine = [E2 ubiquitin-conjugating enzyme]-L-cysteine + N(6)-ubiquitinyl-[acceptor protein]-L-lysine.</text>
        <dbReference type="EC" id="2.3.2.26"/>
    </reaction>
</comment>
<evidence type="ECO:0000256" key="2">
    <source>
        <dbReference type="ARBA" id="ARBA00004906"/>
    </source>
</evidence>
<evidence type="ECO:0000313" key="9">
    <source>
        <dbReference type="EMBL" id="KAA6364362.1"/>
    </source>
</evidence>
<dbReference type="Proteomes" id="UP000324800">
    <property type="component" value="Unassembled WGS sequence"/>
</dbReference>
<evidence type="ECO:0000256" key="7">
    <source>
        <dbReference type="SAM" id="Phobius"/>
    </source>
</evidence>
<keyword evidence="5 6" id="KW-0833">Ubl conjugation pathway</keyword>
<dbReference type="Pfam" id="PF00632">
    <property type="entry name" value="HECT"/>
    <property type="match status" value="1"/>
</dbReference>
<dbReference type="SUPFAM" id="SSF56204">
    <property type="entry name" value="Hect, E3 ligase catalytic domain"/>
    <property type="match status" value="1"/>
</dbReference>
<evidence type="ECO:0000256" key="6">
    <source>
        <dbReference type="PROSITE-ProRule" id="PRU00104"/>
    </source>
</evidence>
<name>A0A5J4U2Z6_9EUKA</name>
<keyword evidence="7" id="KW-0472">Membrane</keyword>
<reference evidence="9 10" key="1">
    <citation type="submission" date="2019-03" db="EMBL/GenBank/DDBJ databases">
        <title>Single cell metagenomics reveals metabolic interactions within the superorganism composed of flagellate Streblomastix strix and complex community of Bacteroidetes bacteria on its surface.</title>
        <authorList>
            <person name="Treitli S.C."/>
            <person name="Kolisko M."/>
            <person name="Husnik F."/>
            <person name="Keeling P."/>
            <person name="Hampl V."/>
        </authorList>
    </citation>
    <scope>NUCLEOTIDE SEQUENCE [LARGE SCALE GENOMIC DNA]</scope>
    <source>
        <strain evidence="9">ST1C</strain>
    </source>
</reference>
<proteinExistence type="predicted"/>
<comment type="caution">
    <text evidence="6">Lacks conserved residue(s) required for the propagation of feature annotation.</text>
</comment>
<keyword evidence="7" id="KW-1133">Transmembrane helix</keyword>
<dbReference type="InterPro" id="IPR035983">
    <property type="entry name" value="Hect_E3_ubiquitin_ligase"/>
</dbReference>
<feature type="transmembrane region" description="Helical" evidence="7">
    <location>
        <begin position="97"/>
        <end position="115"/>
    </location>
</feature>
<keyword evidence="4" id="KW-0808">Transferase</keyword>
<dbReference type="InterPro" id="IPR050409">
    <property type="entry name" value="E3_ubiq-protein_ligase"/>
</dbReference>
<evidence type="ECO:0000256" key="4">
    <source>
        <dbReference type="ARBA" id="ARBA00022679"/>
    </source>
</evidence>
<comment type="caution">
    <text evidence="9">The sequence shown here is derived from an EMBL/GenBank/DDBJ whole genome shotgun (WGS) entry which is preliminary data.</text>
</comment>
<dbReference type="GO" id="GO:0016567">
    <property type="term" value="P:protein ubiquitination"/>
    <property type="evidence" value="ECO:0007669"/>
    <property type="project" value="TreeGrafter"/>
</dbReference>
<evidence type="ECO:0000256" key="3">
    <source>
        <dbReference type="ARBA" id="ARBA00012485"/>
    </source>
</evidence>
<feature type="domain" description="HECT" evidence="8">
    <location>
        <begin position="1"/>
        <end position="135"/>
    </location>
</feature>
<evidence type="ECO:0000259" key="8">
    <source>
        <dbReference type="PROSITE" id="PS50237"/>
    </source>
</evidence>
<gene>
    <name evidence="9" type="ORF">EZS28_040111</name>
</gene>
<dbReference type="OrthoDB" id="423283at2759"/>
<evidence type="ECO:0000256" key="5">
    <source>
        <dbReference type="ARBA" id="ARBA00022786"/>
    </source>
</evidence>
<dbReference type="GO" id="GO:0061630">
    <property type="term" value="F:ubiquitin protein ligase activity"/>
    <property type="evidence" value="ECO:0007669"/>
    <property type="project" value="UniProtKB-EC"/>
</dbReference>
<accession>A0A5J4U2Z6</accession>
<dbReference type="Gene3D" id="3.30.2410.10">
    <property type="entry name" value="Hect, E3 ligase catalytic domain"/>
    <property type="match status" value="1"/>
</dbReference>
<dbReference type="PANTHER" id="PTHR11254:SF429">
    <property type="entry name" value="E3 UBIQUITIN-PROTEIN LIGASE SU(DX)"/>
    <property type="match status" value="1"/>
</dbReference>
<protein>
    <recommendedName>
        <fullName evidence="3">HECT-type E3 ubiquitin transferase</fullName>
        <ecNumber evidence="3">2.3.2.26</ecNumber>
    </recommendedName>
</protein>
<dbReference type="GO" id="GO:0005737">
    <property type="term" value="C:cytoplasm"/>
    <property type="evidence" value="ECO:0007669"/>
    <property type="project" value="TreeGrafter"/>
</dbReference>
<sequence>MDIITAGEQDIDVNDWEKNTIYEQCSQNSDQQKLWFWEILKEQLNSEQQGSLLQFVTGMRTVPIGGFAHLGPHNSQQQFCIRWQNVPKEAENAVQRSQTPITIIIIITAIVLMIIKTKQIMFQKLILALSANGSFLNG</sequence>
<dbReference type="PANTHER" id="PTHR11254">
    <property type="entry name" value="HECT DOMAIN UBIQUITIN-PROTEIN LIGASE"/>
    <property type="match status" value="1"/>
</dbReference>
<dbReference type="InterPro" id="IPR000569">
    <property type="entry name" value="HECT_dom"/>
</dbReference>
<keyword evidence="7" id="KW-0812">Transmembrane</keyword>